<keyword evidence="1" id="KW-0862">Zinc</keyword>
<dbReference type="GO" id="GO:0008270">
    <property type="term" value="F:zinc ion binding"/>
    <property type="evidence" value="ECO:0007669"/>
    <property type="project" value="UniProtKB-KW"/>
</dbReference>
<keyword evidence="1" id="KW-0863">Zinc-finger</keyword>
<name>A0A9D5A8H2_PEA</name>
<keyword evidence="4" id="KW-1185">Reference proteome</keyword>
<accession>A0A9D5A8H2</accession>
<proteinExistence type="predicted"/>
<keyword evidence="1" id="KW-0479">Metal-binding</keyword>
<evidence type="ECO:0000259" key="2">
    <source>
        <dbReference type="PROSITE" id="PS50966"/>
    </source>
</evidence>
<reference evidence="3 4" key="1">
    <citation type="journal article" date="2022" name="Nat. Genet.">
        <title>Improved pea reference genome and pan-genome highlight genomic features and evolutionary characteristics.</title>
        <authorList>
            <person name="Yang T."/>
            <person name="Liu R."/>
            <person name="Luo Y."/>
            <person name="Hu S."/>
            <person name="Wang D."/>
            <person name="Wang C."/>
            <person name="Pandey M.K."/>
            <person name="Ge S."/>
            <person name="Xu Q."/>
            <person name="Li N."/>
            <person name="Li G."/>
            <person name="Huang Y."/>
            <person name="Saxena R.K."/>
            <person name="Ji Y."/>
            <person name="Li M."/>
            <person name="Yan X."/>
            <person name="He Y."/>
            <person name="Liu Y."/>
            <person name="Wang X."/>
            <person name="Xiang C."/>
            <person name="Varshney R.K."/>
            <person name="Ding H."/>
            <person name="Gao S."/>
            <person name="Zong X."/>
        </authorList>
    </citation>
    <scope>NUCLEOTIDE SEQUENCE [LARGE SCALE GENOMIC DNA]</scope>
    <source>
        <strain evidence="3 4">cv. Zhongwan 6</strain>
    </source>
</reference>
<dbReference type="Proteomes" id="UP001058974">
    <property type="component" value="Chromosome 6"/>
</dbReference>
<dbReference type="InterPro" id="IPR058594">
    <property type="entry name" value="PB1-like_dom_pln"/>
</dbReference>
<protein>
    <recommendedName>
        <fullName evidence="2">SWIM-type domain-containing protein</fullName>
    </recommendedName>
</protein>
<organism evidence="3 4">
    <name type="scientific">Pisum sativum</name>
    <name type="common">Garden pea</name>
    <name type="synonym">Lathyrus oleraceus</name>
    <dbReference type="NCBI Taxonomy" id="3888"/>
    <lineage>
        <taxon>Eukaryota</taxon>
        <taxon>Viridiplantae</taxon>
        <taxon>Streptophyta</taxon>
        <taxon>Embryophyta</taxon>
        <taxon>Tracheophyta</taxon>
        <taxon>Spermatophyta</taxon>
        <taxon>Magnoliopsida</taxon>
        <taxon>eudicotyledons</taxon>
        <taxon>Gunneridae</taxon>
        <taxon>Pentapetalae</taxon>
        <taxon>rosids</taxon>
        <taxon>fabids</taxon>
        <taxon>Fabales</taxon>
        <taxon>Fabaceae</taxon>
        <taxon>Papilionoideae</taxon>
        <taxon>50 kb inversion clade</taxon>
        <taxon>NPAAA clade</taxon>
        <taxon>Hologalegina</taxon>
        <taxon>IRL clade</taxon>
        <taxon>Fabeae</taxon>
        <taxon>Lathyrus</taxon>
    </lineage>
</organism>
<dbReference type="PROSITE" id="PS50966">
    <property type="entry name" value="ZF_SWIM"/>
    <property type="match status" value="1"/>
</dbReference>
<dbReference type="InterPro" id="IPR007527">
    <property type="entry name" value="Znf_SWIM"/>
</dbReference>
<dbReference type="Pfam" id="PF26130">
    <property type="entry name" value="PB1-like"/>
    <property type="match status" value="1"/>
</dbReference>
<dbReference type="AlphaFoldDB" id="A0A9D5A8H2"/>
<evidence type="ECO:0000313" key="3">
    <source>
        <dbReference type="EMBL" id="KAI5398841.1"/>
    </source>
</evidence>
<dbReference type="EMBL" id="JAMSHJ010000006">
    <property type="protein sequence ID" value="KAI5398841.1"/>
    <property type="molecule type" value="Genomic_DNA"/>
</dbReference>
<comment type="caution">
    <text evidence="3">The sequence shown here is derived from an EMBL/GenBank/DDBJ whole genome shotgun (WGS) entry which is preliminary data.</text>
</comment>
<dbReference type="Gramene" id="Psat06G0428500-T1">
    <property type="protein sequence ID" value="KAI5398841.1"/>
    <property type="gene ID" value="KIW84_064285"/>
</dbReference>
<gene>
    <name evidence="3" type="ORF">KIW84_064285</name>
</gene>
<feature type="domain" description="SWIM-type" evidence="2">
    <location>
        <begin position="168"/>
        <end position="200"/>
    </location>
</feature>
<evidence type="ECO:0000313" key="4">
    <source>
        <dbReference type="Proteomes" id="UP001058974"/>
    </source>
</evidence>
<evidence type="ECO:0000256" key="1">
    <source>
        <dbReference type="PROSITE-ProRule" id="PRU00325"/>
    </source>
</evidence>
<sequence>MDSRFPCIVHHGGEFAEFTKLGYKGLEEIWDVDPDFWSYFEVLNGLKDLGYPRDTKDEIVVDEGDILDKGTTVDETVVDEGNVLNKGTAKAETIIDDTVDEGMNYNMEEDEGLDYDDDMGMNEDIVVAKDVFPEEDEVEGLLPTFDKLLPRIDQRFYVRHISYNGETYTVSLSTKECSCRRRMLTWLPCYHAISCMKAQQLEIDNFISDCYKRACYKAYNAPVIYPMNEENLWEKKYFDLQPPPIKRQPGRPKKKRTSDA</sequence>